<dbReference type="PIRSF" id="PIRSF018266">
    <property type="entry name" value="FecR"/>
    <property type="match status" value="1"/>
</dbReference>
<keyword evidence="1" id="KW-0472">Membrane</keyword>
<dbReference type="InterPro" id="IPR032508">
    <property type="entry name" value="FecR_C"/>
</dbReference>
<dbReference type="InterPro" id="IPR006860">
    <property type="entry name" value="FecR"/>
</dbReference>
<dbReference type="Gene3D" id="2.60.120.1440">
    <property type="match status" value="1"/>
</dbReference>
<comment type="caution">
    <text evidence="5">The sequence shown here is derived from an EMBL/GenBank/DDBJ whole genome shotgun (WGS) entry which is preliminary data.</text>
</comment>
<name>A0A3E4MHK5_PARDI</name>
<dbReference type="Proteomes" id="UP000284660">
    <property type="component" value="Unassembled WGS sequence"/>
</dbReference>
<dbReference type="EMBL" id="WKMC01000001">
    <property type="protein sequence ID" value="MRZ49319.1"/>
    <property type="molecule type" value="Genomic_DNA"/>
</dbReference>
<dbReference type="EMBL" id="QSJN01000001">
    <property type="protein sequence ID" value="RHD78374.1"/>
    <property type="molecule type" value="Genomic_DNA"/>
</dbReference>
<evidence type="ECO:0000259" key="3">
    <source>
        <dbReference type="Pfam" id="PF16344"/>
    </source>
</evidence>
<keyword evidence="1" id="KW-0812">Transmembrane</keyword>
<evidence type="ECO:0000313" key="9">
    <source>
        <dbReference type="Proteomes" id="UP000432516"/>
    </source>
</evidence>
<feature type="domain" description="Protein FecR C-terminal" evidence="3">
    <location>
        <begin position="257"/>
        <end position="322"/>
    </location>
</feature>
<sequence>MNKHIPWQLIISRLKDEQDERGEKLFEEWLQGEGNAHLYQELEGLWREIREEASSYTPDTAFYWQQLESRMSQENKAPKVVSIWKFRMAVAAASILLIISLTFSFLYTGGDRAVYSNKLSYSALSGKSRIVLPDSSVVWLNSGSTLEYAADFMENREVALNGEALFDVTKDNRHPFVVLASEVKVKVHGTCFNVNSYPKEENIRVTLFRGSVSLEAGGKEAYLYPGEIAALNKRDKTLNITSADMFYESFWASESVRFEAKSLRYITRYLEKWYNVKIEVDPTIPDSQAYTFTIKDESLEVILRIMSRINPIAYTFDEDDHVQIMHVEPSKK</sequence>
<feature type="transmembrane region" description="Helical" evidence="1">
    <location>
        <begin position="86"/>
        <end position="107"/>
    </location>
</feature>
<dbReference type="AlphaFoldDB" id="A0A3E4MHK5"/>
<dbReference type="PANTHER" id="PTHR30273:SF2">
    <property type="entry name" value="PROTEIN FECR"/>
    <property type="match status" value="1"/>
</dbReference>
<dbReference type="Pfam" id="PF04773">
    <property type="entry name" value="FecR"/>
    <property type="match status" value="1"/>
</dbReference>
<dbReference type="Proteomes" id="UP000441358">
    <property type="component" value="Unassembled WGS sequence"/>
</dbReference>
<evidence type="ECO:0000259" key="2">
    <source>
        <dbReference type="Pfam" id="PF04773"/>
    </source>
</evidence>
<dbReference type="GO" id="GO:0016989">
    <property type="term" value="F:sigma factor antagonist activity"/>
    <property type="evidence" value="ECO:0007669"/>
    <property type="project" value="TreeGrafter"/>
</dbReference>
<dbReference type="RefSeq" id="WP_005856462.1">
    <property type="nucleotide sequence ID" value="NZ_BQOC01000001.1"/>
</dbReference>
<feature type="domain" description="FecR protein" evidence="2">
    <location>
        <begin position="126"/>
        <end position="212"/>
    </location>
</feature>
<reference evidence="7 8" key="1">
    <citation type="submission" date="2018-08" db="EMBL/GenBank/DDBJ databases">
        <title>A genome reference for cultivated species of the human gut microbiota.</title>
        <authorList>
            <person name="Zou Y."/>
            <person name="Xue W."/>
            <person name="Luo G."/>
        </authorList>
    </citation>
    <scope>NUCLEOTIDE SEQUENCE [LARGE SCALE GENOMIC DNA]</scope>
    <source>
        <strain evidence="7 8">AM30-4</strain>
    </source>
</reference>
<evidence type="ECO:0000256" key="1">
    <source>
        <dbReference type="SAM" id="Phobius"/>
    </source>
</evidence>
<evidence type="ECO:0000313" key="11">
    <source>
        <dbReference type="Proteomes" id="UP000441609"/>
    </source>
</evidence>
<protein>
    <submittedName>
        <fullName evidence="5">DUF4974 domain-containing protein</fullName>
    </submittedName>
</protein>
<evidence type="ECO:0000313" key="10">
    <source>
        <dbReference type="Proteomes" id="UP000441358"/>
    </source>
</evidence>
<dbReference type="InterPro" id="IPR012373">
    <property type="entry name" value="Ferrdict_sens_TM"/>
</dbReference>
<dbReference type="OrthoDB" id="1523735at2"/>
<dbReference type="Proteomes" id="UP000441609">
    <property type="component" value="Unassembled WGS sequence"/>
</dbReference>
<dbReference type="Gene3D" id="3.55.50.30">
    <property type="match status" value="1"/>
</dbReference>
<evidence type="ECO:0000313" key="7">
    <source>
        <dbReference type="EMBL" id="RHD78374.1"/>
    </source>
</evidence>
<evidence type="ECO:0000313" key="5">
    <source>
        <dbReference type="EMBL" id="MRZ53485.1"/>
    </source>
</evidence>
<reference evidence="9 10" key="2">
    <citation type="journal article" date="2019" name="Nat. Med.">
        <title>A library of human gut bacterial isolates paired with longitudinal multiomics data enables mechanistic microbiome research.</title>
        <authorList>
            <person name="Poyet M."/>
            <person name="Groussin M."/>
            <person name="Gibbons S.M."/>
            <person name="Avila-Pacheco J."/>
            <person name="Jiang X."/>
            <person name="Kearney S.M."/>
            <person name="Perrotta A.R."/>
            <person name="Berdy B."/>
            <person name="Zhao S."/>
            <person name="Lieberman T.D."/>
            <person name="Swanson P.K."/>
            <person name="Smith M."/>
            <person name="Roesemann S."/>
            <person name="Alexander J.E."/>
            <person name="Rich S.A."/>
            <person name="Livny J."/>
            <person name="Vlamakis H."/>
            <person name="Clish C."/>
            <person name="Bullock K."/>
            <person name="Deik A."/>
            <person name="Scott J."/>
            <person name="Pierce K.A."/>
            <person name="Xavier R.J."/>
            <person name="Alm E.J."/>
        </authorList>
    </citation>
    <scope>NUCLEOTIDE SEQUENCE [LARGE SCALE GENOMIC DNA]</scope>
    <source>
        <strain evidence="5 9">BIOML-A2</strain>
        <strain evidence="6 11">BIOML-A20</strain>
        <strain evidence="4 10">BIOML-A32</strain>
    </source>
</reference>
<keyword evidence="1" id="KW-1133">Transmembrane helix</keyword>
<proteinExistence type="predicted"/>
<evidence type="ECO:0000313" key="4">
    <source>
        <dbReference type="EMBL" id="MRZ49319.1"/>
    </source>
</evidence>
<dbReference type="Proteomes" id="UP000432516">
    <property type="component" value="Unassembled WGS sequence"/>
</dbReference>
<dbReference type="Pfam" id="PF16344">
    <property type="entry name" value="FecR_C"/>
    <property type="match status" value="1"/>
</dbReference>
<organism evidence="5 9">
    <name type="scientific">Parabacteroides distasonis</name>
    <dbReference type="NCBI Taxonomy" id="823"/>
    <lineage>
        <taxon>Bacteria</taxon>
        <taxon>Pseudomonadati</taxon>
        <taxon>Bacteroidota</taxon>
        <taxon>Bacteroidia</taxon>
        <taxon>Bacteroidales</taxon>
        <taxon>Tannerellaceae</taxon>
        <taxon>Parabacteroides</taxon>
    </lineage>
</organism>
<dbReference type="PANTHER" id="PTHR30273">
    <property type="entry name" value="PERIPLASMIC SIGNAL SENSOR AND SIGMA FACTOR ACTIVATOR FECR-RELATED"/>
    <property type="match status" value="1"/>
</dbReference>
<evidence type="ECO:0000313" key="8">
    <source>
        <dbReference type="Proteomes" id="UP000284660"/>
    </source>
</evidence>
<gene>
    <name evidence="7" type="ORF">DW782_03570</name>
    <name evidence="4" type="ORF">GKD66_03485</name>
    <name evidence="5" type="ORF">GKD68_01785</name>
    <name evidence="6" type="ORF">GKD70_17620</name>
</gene>
<accession>A0A3E4MHK5</accession>
<evidence type="ECO:0000313" key="6">
    <source>
        <dbReference type="EMBL" id="MSB75081.1"/>
    </source>
</evidence>
<dbReference type="EMBL" id="WKMO01000018">
    <property type="protein sequence ID" value="MSB75081.1"/>
    <property type="molecule type" value="Genomic_DNA"/>
</dbReference>
<dbReference type="EMBL" id="WKNE01000001">
    <property type="protein sequence ID" value="MRZ53485.1"/>
    <property type="molecule type" value="Genomic_DNA"/>
</dbReference>